<feature type="compositionally biased region" description="Pro residues" evidence="1">
    <location>
        <begin position="80"/>
        <end position="89"/>
    </location>
</feature>
<sequence length="129" mass="14589">MRKIILLKICRHRGLSELSENEQNRLIIVEPLVIPQFGMKPTWVVYYTFLLSLWSYRAFPRHRQRGTTTSHVTSAETKKPPTPTPPGPPLKIVTDLSAGCGRSVFTPYLSGRTRAFSLSDGENVQVRPP</sequence>
<feature type="compositionally biased region" description="Polar residues" evidence="1">
    <location>
        <begin position="66"/>
        <end position="75"/>
    </location>
</feature>
<dbReference type="EMBL" id="BPLR01020887">
    <property type="protein sequence ID" value="GIX83611.1"/>
    <property type="molecule type" value="Genomic_DNA"/>
</dbReference>
<dbReference type="AlphaFoldDB" id="A0AAV4NFV2"/>
<organism evidence="2 3">
    <name type="scientific">Caerostris extrusa</name>
    <name type="common">Bark spider</name>
    <name type="synonym">Caerostris bankana</name>
    <dbReference type="NCBI Taxonomy" id="172846"/>
    <lineage>
        <taxon>Eukaryota</taxon>
        <taxon>Metazoa</taxon>
        <taxon>Ecdysozoa</taxon>
        <taxon>Arthropoda</taxon>
        <taxon>Chelicerata</taxon>
        <taxon>Arachnida</taxon>
        <taxon>Araneae</taxon>
        <taxon>Araneomorphae</taxon>
        <taxon>Entelegynae</taxon>
        <taxon>Araneoidea</taxon>
        <taxon>Araneidae</taxon>
        <taxon>Caerostris</taxon>
    </lineage>
</organism>
<proteinExistence type="predicted"/>
<accession>A0AAV4NFV2</accession>
<evidence type="ECO:0000313" key="3">
    <source>
        <dbReference type="Proteomes" id="UP001054945"/>
    </source>
</evidence>
<reference evidence="2 3" key="1">
    <citation type="submission" date="2021-06" db="EMBL/GenBank/DDBJ databases">
        <title>Caerostris extrusa draft genome.</title>
        <authorList>
            <person name="Kono N."/>
            <person name="Arakawa K."/>
        </authorList>
    </citation>
    <scope>NUCLEOTIDE SEQUENCE [LARGE SCALE GENOMIC DNA]</scope>
</reference>
<evidence type="ECO:0000313" key="2">
    <source>
        <dbReference type="EMBL" id="GIX83611.1"/>
    </source>
</evidence>
<comment type="caution">
    <text evidence="2">The sequence shown here is derived from an EMBL/GenBank/DDBJ whole genome shotgun (WGS) entry which is preliminary data.</text>
</comment>
<feature type="region of interest" description="Disordered" evidence="1">
    <location>
        <begin position="65"/>
        <end position="92"/>
    </location>
</feature>
<dbReference type="Proteomes" id="UP001054945">
    <property type="component" value="Unassembled WGS sequence"/>
</dbReference>
<keyword evidence="3" id="KW-1185">Reference proteome</keyword>
<name>A0AAV4NFV2_CAEEX</name>
<protein>
    <submittedName>
        <fullName evidence="2">Uncharacterized protein</fullName>
    </submittedName>
</protein>
<evidence type="ECO:0000256" key="1">
    <source>
        <dbReference type="SAM" id="MobiDB-lite"/>
    </source>
</evidence>
<gene>
    <name evidence="2" type="ORF">CEXT_253991</name>
</gene>